<evidence type="ECO:0000313" key="3">
    <source>
        <dbReference type="EMBL" id="GMH88327.1"/>
    </source>
</evidence>
<keyword evidence="2" id="KW-0472">Membrane</keyword>
<dbReference type="Proteomes" id="UP001162640">
    <property type="component" value="Unassembled WGS sequence"/>
</dbReference>
<accession>A0A9W7BIJ9</accession>
<dbReference type="AlphaFoldDB" id="A0A9W7BIJ9"/>
<name>A0A9W7BIJ9_9STRA</name>
<dbReference type="Pfam" id="PF12263">
    <property type="entry name" value="DUF3611"/>
    <property type="match status" value="1"/>
</dbReference>
<feature type="transmembrane region" description="Helical" evidence="2">
    <location>
        <begin position="79"/>
        <end position="101"/>
    </location>
</feature>
<evidence type="ECO:0000256" key="1">
    <source>
        <dbReference type="SAM" id="MobiDB-lite"/>
    </source>
</evidence>
<dbReference type="PANTHER" id="PTHR34548:SF2">
    <property type="entry name" value="PROTEIN TIC 21, CHLOROPLASTIC"/>
    <property type="match status" value="1"/>
</dbReference>
<protein>
    <submittedName>
        <fullName evidence="3">Uncharacterized protein</fullName>
    </submittedName>
</protein>
<gene>
    <name evidence="3" type="ORF">TL16_g11126</name>
</gene>
<keyword evidence="2" id="KW-0812">Transmembrane</keyword>
<feature type="region of interest" description="Disordered" evidence="1">
    <location>
        <begin position="1"/>
        <end position="20"/>
    </location>
</feature>
<keyword evidence="2" id="KW-1133">Transmembrane helix</keyword>
<dbReference type="EMBL" id="BLQM01000410">
    <property type="protein sequence ID" value="GMH88327.1"/>
    <property type="molecule type" value="Genomic_DNA"/>
</dbReference>
<organism evidence="3 4">
    <name type="scientific">Triparma laevis f. inornata</name>
    <dbReference type="NCBI Taxonomy" id="1714386"/>
    <lineage>
        <taxon>Eukaryota</taxon>
        <taxon>Sar</taxon>
        <taxon>Stramenopiles</taxon>
        <taxon>Ochrophyta</taxon>
        <taxon>Bolidophyceae</taxon>
        <taxon>Parmales</taxon>
        <taxon>Triparmaceae</taxon>
        <taxon>Triparma</taxon>
    </lineage>
</organism>
<proteinExistence type="predicted"/>
<dbReference type="PANTHER" id="PTHR34548">
    <property type="entry name" value="PROTEIN TIC 21, CHLOROPLASTIC"/>
    <property type="match status" value="1"/>
</dbReference>
<sequence length="237" mass="25617">MSESESSSPQRKPNPASRLPLSSETLIPSITKSIRRLSWLSWWLLLFLTAASSGTLIFAKTIQTQSLPSTTTITSSGPGSFLTLFGVSIKCVMVMYMWGYARLSSRLTRLNQTGSSETSVLQKSKSMILTATKLGILMPMIGLAITVVGGEEIVGSLTAKALVNQNLMSAGSVDSRVIAVAGVSVGKRLELGDLHVRVTSFFLTRSPKTGFASFFLTQSIFWSFRATSTRSPDCFGR</sequence>
<dbReference type="InterPro" id="IPR022051">
    <property type="entry name" value="DUF3611"/>
</dbReference>
<reference evidence="4" key="1">
    <citation type="journal article" date="2023" name="Commun. Biol.">
        <title>Genome analysis of Parmales, the sister group of diatoms, reveals the evolutionary specialization of diatoms from phago-mixotrophs to photoautotrophs.</title>
        <authorList>
            <person name="Ban H."/>
            <person name="Sato S."/>
            <person name="Yoshikawa S."/>
            <person name="Yamada K."/>
            <person name="Nakamura Y."/>
            <person name="Ichinomiya M."/>
            <person name="Sato N."/>
            <person name="Blanc-Mathieu R."/>
            <person name="Endo H."/>
            <person name="Kuwata A."/>
            <person name="Ogata H."/>
        </authorList>
    </citation>
    <scope>NUCLEOTIDE SEQUENCE [LARGE SCALE GENOMIC DNA]</scope>
</reference>
<comment type="caution">
    <text evidence="3">The sequence shown here is derived from an EMBL/GenBank/DDBJ whole genome shotgun (WGS) entry which is preliminary data.</text>
</comment>
<feature type="compositionally biased region" description="Polar residues" evidence="1">
    <location>
        <begin position="1"/>
        <end position="11"/>
    </location>
</feature>
<feature type="transmembrane region" description="Helical" evidence="2">
    <location>
        <begin position="39"/>
        <end position="59"/>
    </location>
</feature>
<evidence type="ECO:0000313" key="4">
    <source>
        <dbReference type="Proteomes" id="UP001162640"/>
    </source>
</evidence>
<evidence type="ECO:0000256" key="2">
    <source>
        <dbReference type="SAM" id="Phobius"/>
    </source>
</evidence>